<proteinExistence type="predicted"/>
<name>A0AB39CD53_9VIRU</name>
<accession>A0AB39CD53</accession>
<protein>
    <submittedName>
        <fullName evidence="1">Uncharacterized protein</fullName>
    </submittedName>
</protein>
<evidence type="ECO:0000313" key="1">
    <source>
        <dbReference type="EMBL" id="XDJ14787.1"/>
    </source>
</evidence>
<organism evidence="1">
    <name type="scientific">Pseudomonas phage RVTF4</name>
    <dbReference type="NCBI Taxonomy" id="3236931"/>
    <lineage>
        <taxon>Viruses</taxon>
    </lineage>
</organism>
<dbReference type="EMBL" id="PQ015378">
    <property type="protein sequence ID" value="XDJ14787.1"/>
    <property type="molecule type" value="Genomic_DNA"/>
</dbReference>
<sequence>MCHKLGKKKLKQIFGNQYGIDLRRDKEGKIRRNRWGRRMGTNYMSKILAAWQGLDRKFMPDQNNNGYKLTKAKRKQLVKLDNLYIYGQAHQRRFTSTERKKRIVHLERNNVCRVLRNVDMAIPPHQQESV</sequence>
<reference evidence="1" key="1">
    <citation type="submission" date="2024-07" db="EMBL/GenBank/DDBJ databases">
        <authorList>
            <person name="Bringhurst R.M."/>
            <person name="Homer T.E."/>
        </authorList>
    </citation>
    <scope>NUCLEOTIDE SEQUENCE</scope>
</reference>